<proteinExistence type="predicted"/>
<reference evidence="2" key="1">
    <citation type="journal article" date="2015" name="Nature">
        <title>Complex archaea that bridge the gap between prokaryotes and eukaryotes.</title>
        <authorList>
            <person name="Spang A."/>
            <person name="Saw J.H."/>
            <person name="Jorgensen S.L."/>
            <person name="Zaremba-Niedzwiedzka K."/>
            <person name="Martijn J."/>
            <person name="Lind A.E."/>
            <person name="van Eijk R."/>
            <person name="Schleper C."/>
            <person name="Guy L."/>
            <person name="Ettema T.J."/>
        </authorList>
    </citation>
    <scope>NUCLEOTIDE SEQUENCE</scope>
</reference>
<feature type="compositionally biased region" description="Pro residues" evidence="1">
    <location>
        <begin position="316"/>
        <end position="328"/>
    </location>
</feature>
<evidence type="ECO:0008006" key="3">
    <source>
        <dbReference type="Google" id="ProtNLM"/>
    </source>
</evidence>
<dbReference type="EMBL" id="LAZR01000138">
    <property type="protein sequence ID" value="KKN87396.1"/>
    <property type="molecule type" value="Genomic_DNA"/>
</dbReference>
<feature type="region of interest" description="Disordered" evidence="1">
    <location>
        <begin position="286"/>
        <end position="334"/>
    </location>
</feature>
<protein>
    <recommendedName>
        <fullName evidence="3">SAP domain-containing protein</fullName>
    </recommendedName>
</protein>
<gene>
    <name evidence="2" type="ORF">LCGC14_0258510</name>
</gene>
<organism evidence="2">
    <name type="scientific">marine sediment metagenome</name>
    <dbReference type="NCBI Taxonomy" id="412755"/>
    <lineage>
        <taxon>unclassified sequences</taxon>
        <taxon>metagenomes</taxon>
        <taxon>ecological metagenomes</taxon>
    </lineage>
</organism>
<accession>A0A0F9WMR5</accession>
<feature type="compositionally biased region" description="Basic and acidic residues" evidence="1">
    <location>
        <begin position="288"/>
        <end position="304"/>
    </location>
</feature>
<dbReference type="AlphaFoldDB" id="A0A0F9WMR5"/>
<evidence type="ECO:0000256" key="1">
    <source>
        <dbReference type="SAM" id="MobiDB-lite"/>
    </source>
</evidence>
<comment type="caution">
    <text evidence="2">The sequence shown here is derived from an EMBL/GenBank/DDBJ whole genome shotgun (WGS) entry which is preliminary data.</text>
</comment>
<sequence>MFKDLQKAMADAKLLGALVTWDLHTSGTLLTRSALRDAAEEHGVPLEIEDPRPEGVFKKIMSGVRTIQKPLISRIVREDDGVIVWAIVDTSLEGDEKIGDEVGKMVNRAAFRKVSVAGQPLFTFQLEDDVALACTDKFEYQMNYLGNDDVRTALGATLRLWGAIRIHARMHFIGRSQVENAQRMQLALQQVGTRFWLIPIPDLMDSTASIAHHAHERFAQELKDLRKEVDLWVGGERAPRTTTLKARLKSYEQLRGEIDIITQEMHLEADDLLDELAGLTAGVAKLLDPPKPKTDAVEEEAPKQEDEEAATEPAPAADPTPPSRPAGPPSKALGALTVPELRVMARNLKIVPLPGTKKRLVAAIRAKREDPA</sequence>
<evidence type="ECO:0000313" key="2">
    <source>
        <dbReference type="EMBL" id="KKN87396.1"/>
    </source>
</evidence>
<name>A0A0F9WMR5_9ZZZZ</name>